<name>A0ABY6BIV4_9GAMM</name>
<keyword evidence="4" id="KW-1185">Reference proteome</keyword>
<feature type="chain" id="PRO_5045818562" description="Sel1 repeat-containing protein" evidence="2">
    <location>
        <begin position="22"/>
        <end position="299"/>
    </location>
</feature>
<dbReference type="Gene3D" id="1.25.40.10">
    <property type="entry name" value="Tetratricopeptide repeat domain"/>
    <property type="match status" value="1"/>
</dbReference>
<evidence type="ECO:0000313" key="3">
    <source>
        <dbReference type="EMBL" id="UXI69427.1"/>
    </source>
</evidence>
<proteinExistence type="predicted"/>
<dbReference type="SUPFAM" id="SSF81901">
    <property type="entry name" value="HCP-like"/>
    <property type="match status" value="1"/>
</dbReference>
<feature type="region of interest" description="Disordered" evidence="1">
    <location>
        <begin position="30"/>
        <end position="59"/>
    </location>
</feature>
<evidence type="ECO:0000313" key="4">
    <source>
        <dbReference type="Proteomes" id="UP001064632"/>
    </source>
</evidence>
<dbReference type="Proteomes" id="UP001064632">
    <property type="component" value="Chromosome"/>
</dbReference>
<sequence length="299" mass="31710">MPKNILLVSITVAALALGFLAGRSDLADLNGVDAKAPGGTASTGRDRSDKPDTQATAELPQKVTKSAPGVAPKGMRLVGGAYPNAFEYGDQTQAPTGPVEDAWTRLEPLARAGDPDAALQLHAALYRCLNAADSANMIESVNDAVLASIEQDLRDCKGVDKQKIATAFDWLLRAANAGSIEAAIRYAYIGDESLGSKAEMIANPEATIRYRENALRLLQSSAAQGSVEALSMLSDEYRSGGLVKQNPVLAYAYKYAQSLVSLPNAAREEILANLGQGLSTSEIELARDKGRQIAERCCR</sequence>
<protein>
    <recommendedName>
        <fullName evidence="5">Sel1 repeat-containing protein</fullName>
    </recommendedName>
</protein>
<gene>
    <name evidence="3" type="ORF">N4264_07195</name>
</gene>
<dbReference type="EMBL" id="CP104694">
    <property type="protein sequence ID" value="UXI69427.1"/>
    <property type="molecule type" value="Genomic_DNA"/>
</dbReference>
<keyword evidence="2" id="KW-0732">Signal</keyword>
<evidence type="ECO:0000256" key="1">
    <source>
        <dbReference type="SAM" id="MobiDB-lite"/>
    </source>
</evidence>
<reference evidence="3" key="1">
    <citation type="submission" date="2022-09" db="EMBL/GenBank/DDBJ databases">
        <title>Tahibacter sp. nov., isolated from a fresh water.</title>
        <authorList>
            <person name="Baek J.H."/>
            <person name="Lee J.K."/>
            <person name="Kim J.M."/>
            <person name="Jeon C.O."/>
        </authorList>
    </citation>
    <scope>NUCLEOTIDE SEQUENCE</scope>
    <source>
        <strain evidence="3">W38</strain>
    </source>
</reference>
<dbReference type="InterPro" id="IPR011990">
    <property type="entry name" value="TPR-like_helical_dom_sf"/>
</dbReference>
<evidence type="ECO:0008006" key="5">
    <source>
        <dbReference type="Google" id="ProtNLM"/>
    </source>
</evidence>
<dbReference type="RefSeq" id="WP_261696382.1">
    <property type="nucleotide sequence ID" value="NZ_CP104694.1"/>
</dbReference>
<organism evidence="3 4">
    <name type="scientific">Tahibacter amnicola</name>
    <dbReference type="NCBI Taxonomy" id="2976241"/>
    <lineage>
        <taxon>Bacteria</taxon>
        <taxon>Pseudomonadati</taxon>
        <taxon>Pseudomonadota</taxon>
        <taxon>Gammaproteobacteria</taxon>
        <taxon>Lysobacterales</taxon>
        <taxon>Rhodanobacteraceae</taxon>
        <taxon>Tahibacter</taxon>
    </lineage>
</organism>
<feature type="signal peptide" evidence="2">
    <location>
        <begin position="1"/>
        <end position="21"/>
    </location>
</feature>
<accession>A0ABY6BIV4</accession>
<evidence type="ECO:0000256" key="2">
    <source>
        <dbReference type="SAM" id="SignalP"/>
    </source>
</evidence>